<reference evidence="1" key="1">
    <citation type="journal article" date="2020" name="Nature">
        <title>Giant virus diversity and host interactions through global metagenomics.</title>
        <authorList>
            <person name="Schulz F."/>
            <person name="Roux S."/>
            <person name="Paez-Espino D."/>
            <person name="Jungbluth S."/>
            <person name="Walsh D.A."/>
            <person name="Denef V.J."/>
            <person name="McMahon K.D."/>
            <person name="Konstantinidis K.T."/>
            <person name="Eloe-Fadrosh E.A."/>
            <person name="Kyrpides N.C."/>
            <person name="Woyke T."/>
        </authorList>
    </citation>
    <scope>NUCLEOTIDE SEQUENCE</scope>
    <source>
        <strain evidence="1">GVMAG-M-3300024258-14</strain>
    </source>
</reference>
<protein>
    <submittedName>
        <fullName evidence="1">Uncharacterized protein</fullName>
    </submittedName>
</protein>
<name>A0A6C0IQ30_9ZZZZ</name>
<dbReference type="AlphaFoldDB" id="A0A6C0IQ30"/>
<accession>A0A6C0IQ30</accession>
<organism evidence="1">
    <name type="scientific">viral metagenome</name>
    <dbReference type="NCBI Taxonomy" id="1070528"/>
    <lineage>
        <taxon>unclassified sequences</taxon>
        <taxon>metagenomes</taxon>
        <taxon>organismal metagenomes</taxon>
    </lineage>
</organism>
<dbReference type="EMBL" id="MN740212">
    <property type="protein sequence ID" value="QHT93987.1"/>
    <property type="molecule type" value="Genomic_DNA"/>
</dbReference>
<evidence type="ECO:0000313" key="1">
    <source>
        <dbReference type="EMBL" id="QHT93987.1"/>
    </source>
</evidence>
<proteinExistence type="predicted"/>
<sequence>MEESNLNELIQKVKRQTTLDEDEIKSQLQENNYDYMKVIKTYFSVPEKKEEEIVSINQEIYKQIRRKMDNIMKEYKETKSEN</sequence>